<reference evidence="5" key="1">
    <citation type="journal article" date="2019" name="Int. J. Syst. Evol. Microbiol.">
        <title>The Global Catalogue of Microorganisms (GCM) 10K type strain sequencing project: providing services to taxonomists for standard genome sequencing and annotation.</title>
        <authorList>
            <consortium name="The Broad Institute Genomics Platform"/>
            <consortium name="The Broad Institute Genome Sequencing Center for Infectious Disease"/>
            <person name="Wu L."/>
            <person name="Ma J."/>
        </authorList>
    </citation>
    <scope>NUCLEOTIDE SEQUENCE [LARGE SCALE GENOMIC DNA]</scope>
    <source>
        <strain evidence="5">KCTC 42087</strain>
    </source>
</reference>
<proteinExistence type="predicted"/>
<dbReference type="PROSITE" id="PS51257">
    <property type="entry name" value="PROKAR_LIPOPROTEIN"/>
    <property type="match status" value="1"/>
</dbReference>
<name>A0ABW0ZTV3_9ACTN</name>
<keyword evidence="2" id="KW-0732">Signal</keyword>
<evidence type="ECO:0000313" key="4">
    <source>
        <dbReference type="EMBL" id="MFC5745773.1"/>
    </source>
</evidence>
<accession>A0ABW0ZTV3</accession>
<dbReference type="Gene3D" id="2.160.20.120">
    <property type="match status" value="1"/>
</dbReference>
<dbReference type="RefSeq" id="WP_378281398.1">
    <property type="nucleotide sequence ID" value="NZ_JBHSON010000010.1"/>
</dbReference>
<sequence>MTTSFRRRLPLAAGALLALASLTGCGASAGDAEPEKRDFGPVGTRLTIAKDDGDLDVRPADVTNVRVTRRFDRWSLIGGEPTATWELKGDRLTLATGCGTLVGGCEVRYEVLVPRNLALSVEGRNGRITATGFAAALRVRSDNGAIAVTGAAGPLDLRSENGALRSSATTSQQVSAASQSGRVELSFTAAPRRVAVTTENGEVTVSVPRAAYKVATATESGEVRADVPQAASAPRSITARTGSGSITLTTPAG</sequence>
<feature type="region of interest" description="Disordered" evidence="1">
    <location>
        <begin position="225"/>
        <end position="253"/>
    </location>
</feature>
<protein>
    <submittedName>
        <fullName evidence="4">DUF4097 family beta strand repeat-containing protein</fullName>
    </submittedName>
</protein>
<feature type="domain" description="DUF4097" evidence="3">
    <location>
        <begin position="127"/>
        <end position="244"/>
    </location>
</feature>
<feature type="chain" id="PRO_5046085837" evidence="2">
    <location>
        <begin position="30"/>
        <end position="253"/>
    </location>
</feature>
<evidence type="ECO:0000259" key="3">
    <source>
        <dbReference type="Pfam" id="PF13349"/>
    </source>
</evidence>
<evidence type="ECO:0000313" key="5">
    <source>
        <dbReference type="Proteomes" id="UP001596074"/>
    </source>
</evidence>
<feature type="compositionally biased region" description="Polar residues" evidence="1">
    <location>
        <begin position="238"/>
        <end position="253"/>
    </location>
</feature>
<dbReference type="Proteomes" id="UP001596074">
    <property type="component" value="Unassembled WGS sequence"/>
</dbReference>
<dbReference type="InterPro" id="IPR025164">
    <property type="entry name" value="Toastrack_DUF4097"/>
</dbReference>
<keyword evidence="5" id="KW-1185">Reference proteome</keyword>
<evidence type="ECO:0000256" key="1">
    <source>
        <dbReference type="SAM" id="MobiDB-lite"/>
    </source>
</evidence>
<evidence type="ECO:0000256" key="2">
    <source>
        <dbReference type="SAM" id="SignalP"/>
    </source>
</evidence>
<dbReference type="EMBL" id="JBHSON010000010">
    <property type="protein sequence ID" value="MFC5745773.1"/>
    <property type="molecule type" value="Genomic_DNA"/>
</dbReference>
<organism evidence="4 5">
    <name type="scientific">Actinomadura rugatobispora</name>
    <dbReference type="NCBI Taxonomy" id="1994"/>
    <lineage>
        <taxon>Bacteria</taxon>
        <taxon>Bacillati</taxon>
        <taxon>Actinomycetota</taxon>
        <taxon>Actinomycetes</taxon>
        <taxon>Streptosporangiales</taxon>
        <taxon>Thermomonosporaceae</taxon>
        <taxon>Actinomadura</taxon>
    </lineage>
</organism>
<gene>
    <name evidence="4" type="ORF">ACFPZN_09160</name>
</gene>
<dbReference type="Pfam" id="PF13349">
    <property type="entry name" value="DUF4097"/>
    <property type="match status" value="1"/>
</dbReference>
<feature type="signal peptide" evidence="2">
    <location>
        <begin position="1"/>
        <end position="29"/>
    </location>
</feature>
<comment type="caution">
    <text evidence="4">The sequence shown here is derived from an EMBL/GenBank/DDBJ whole genome shotgun (WGS) entry which is preliminary data.</text>
</comment>